<evidence type="ECO:0000313" key="3">
    <source>
        <dbReference type="EMBL" id="KAB7738949.1"/>
    </source>
</evidence>
<keyword evidence="1" id="KW-0378">Hydrolase</keyword>
<gene>
    <name evidence="3" type="ORF">F2P47_14190</name>
</gene>
<dbReference type="PANTHER" id="PTHR22946:SF9">
    <property type="entry name" value="POLYKETIDE TRANSFERASE AF380"/>
    <property type="match status" value="1"/>
</dbReference>
<name>A0A6N6VJ57_9HYPH</name>
<dbReference type="EMBL" id="WESC01000014">
    <property type="protein sequence ID" value="KAB7738949.1"/>
    <property type="molecule type" value="Genomic_DNA"/>
</dbReference>
<sequence length="277" mass="29636">MQEEGGRRMTTSEMNLPASLHYVSFPSLHDTPLTIAARMRVPQHEGKLPAVVLLHGSAGPSAREGGYADMLNMAGFATLEPDQWAARGIVGGAEGPPKSVTETLPDLYGARAFLAKHPKIDADRIGVSGFSFGGVAAMLAACHAHNDKFLPGGAFRAIMPTYPSTWLFNRVPGFEFGDLVDAPVMLVTGALDQYDNDAQVSAKLVEGLRPADRKKVCIEVMADAHHGFDMPGVDVEVSDPFGNQGKGGRVIMRHNPEATAKSHLLAAAFFSSTMRPR</sequence>
<feature type="domain" description="Dienelactone hydrolase" evidence="2">
    <location>
        <begin position="36"/>
        <end position="260"/>
    </location>
</feature>
<dbReference type="InterPro" id="IPR002925">
    <property type="entry name" value="Dienelactn_hydro"/>
</dbReference>
<dbReference type="Proteomes" id="UP000468901">
    <property type="component" value="Unassembled WGS sequence"/>
</dbReference>
<dbReference type="Pfam" id="PF01738">
    <property type="entry name" value="DLH"/>
    <property type="match status" value="1"/>
</dbReference>
<dbReference type="GO" id="GO:0052689">
    <property type="term" value="F:carboxylic ester hydrolase activity"/>
    <property type="evidence" value="ECO:0007669"/>
    <property type="project" value="UniProtKB-ARBA"/>
</dbReference>
<dbReference type="Gene3D" id="3.40.50.1820">
    <property type="entry name" value="alpha/beta hydrolase"/>
    <property type="match status" value="1"/>
</dbReference>
<proteinExistence type="predicted"/>
<accession>A0A6N6VJ57</accession>
<dbReference type="InterPro" id="IPR050261">
    <property type="entry name" value="FrsA_esterase"/>
</dbReference>
<keyword evidence="4" id="KW-1185">Reference proteome</keyword>
<evidence type="ECO:0000259" key="2">
    <source>
        <dbReference type="Pfam" id="PF01738"/>
    </source>
</evidence>
<dbReference type="InterPro" id="IPR029058">
    <property type="entry name" value="AB_hydrolase_fold"/>
</dbReference>
<dbReference type="SUPFAM" id="SSF53474">
    <property type="entry name" value="alpha/beta-Hydrolases"/>
    <property type="match status" value="1"/>
</dbReference>
<comment type="caution">
    <text evidence="3">The sequence shown here is derived from an EMBL/GenBank/DDBJ whole genome shotgun (WGS) entry which is preliminary data.</text>
</comment>
<dbReference type="AlphaFoldDB" id="A0A6N6VJ57"/>
<evidence type="ECO:0000256" key="1">
    <source>
        <dbReference type="ARBA" id="ARBA00022801"/>
    </source>
</evidence>
<organism evidence="3 4">
    <name type="scientific">Parvibaculum sedimenti</name>
    <dbReference type="NCBI Taxonomy" id="2608632"/>
    <lineage>
        <taxon>Bacteria</taxon>
        <taxon>Pseudomonadati</taxon>
        <taxon>Pseudomonadota</taxon>
        <taxon>Alphaproteobacteria</taxon>
        <taxon>Hyphomicrobiales</taxon>
        <taxon>Parvibaculaceae</taxon>
        <taxon>Parvibaculum</taxon>
    </lineage>
</organism>
<evidence type="ECO:0000313" key="4">
    <source>
        <dbReference type="Proteomes" id="UP000468901"/>
    </source>
</evidence>
<dbReference type="PANTHER" id="PTHR22946">
    <property type="entry name" value="DIENELACTONE HYDROLASE DOMAIN-CONTAINING PROTEIN-RELATED"/>
    <property type="match status" value="1"/>
</dbReference>
<reference evidence="3 4" key="1">
    <citation type="submission" date="2019-09" db="EMBL/GenBank/DDBJ databases">
        <title>Parvibaculum sedimenti sp. nov., isolated from sediment.</title>
        <authorList>
            <person name="Wang Y."/>
        </authorList>
    </citation>
    <scope>NUCLEOTIDE SEQUENCE [LARGE SCALE GENOMIC DNA]</scope>
    <source>
        <strain evidence="3 4">HXT-9</strain>
    </source>
</reference>
<protein>
    <recommendedName>
        <fullName evidence="2">Dienelactone hydrolase domain-containing protein</fullName>
    </recommendedName>
</protein>